<keyword evidence="7" id="KW-1185">Reference proteome</keyword>
<dbReference type="GO" id="GO:0005506">
    <property type="term" value="F:iron ion binding"/>
    <property type="evidence" value="ECO:0007669"/>
    <property type="project" value="InterPro"/>
</dbReference>
<keyword evidence="5" id="KW-0812">Transmembrane</keyword>
<keyword evidence="2 4" id="KW-0479">Metal-binding</keyword>
<comment type="similarity">
    <text evidence="1 4">Belongs to the cytochrome P450 family.</text>
</comment>
<evidence type="ECO:0000256" key="5">
    <source>
        <dbReference type="SAM" id="Phobius"/>
    </source>
</evidence>
<dbReference type="GO" id="GO:0016125">
    <property type="term" value="P:sterol metabolic process"/>
    <property type="evidence" value="ECO:0007669"/>
    <property type="project" value="TreeGrafter"/>
</dbReference>
<organism evidence="6 7">
    <name type="scientific">Marinobacter salinexigens</name>
    <dbReference type="NCBI Taxonomy" id="2919747"/>
    <lineage>
        <taxon>Bacteria</taxon>
        <taxon>Pseudomonadati</taxon>
        <taxon>Pseudomonadota</taxon>
        <taxon>Gammaproteobacteria</taxon>
        <taxon>Pseudomonadales</taxon>
        <taxon>Marinobacteraceae</taxon>
        <taxon>Marinobacter</taxon>
    </lineage>
</organism>
<proteinExistence type="inferred from homology"/>
<sequence length="199" mass="22799">QPLAWAHTKSMALTHRVILESLRMASIISFTFREAVADVEYKGFLIPKQRVPYPQGVEVHHSPDYFQDPHKFDPSRFQVAPRPSTFLPFGHGVHACPGNELAKLEMLVRQARDARPHPPPGHRLQVRPSPLRSSPYIPRLSYSLWTRMTHGWLLPLSMGLRLSLSVHAPNLLLSVCMPVSIMYILLYHNLWGPRNVRLH</sequence>
<keyword evidence="4" id="KW-0560">Oxidoreductase</keyword>
<dbReference type="EMBL" id="VTUU01000077">
    <property type="protein sequence ID" value="KAA1169035.1"/>
    <property type="molecule type" value="Genomic_DNA"/>
</dbReference>
<gene>
    <name evidence="6" type="ORF">FWJ25_19320</name>
</gene>
<comment type="caution">
    <text evidence="6">The sequence shown here is derived from an EMBL/GenBank/DDBJ whole genome shotgun (WGS) entry which is preliminary data.</text>
</comment>
<dbReference type="PRINTS" id="PR00359">
    <property type="entry name" value="BP450"/>
</dbReference>
<keyword evidence="5" id="KW-0472">Membrane</keyword>
<keyword evidence="5" id="KW-1133">Transmembrane helix</keyword>
<dbReference type="InterPro" id="IPR001128">
    <property type="entry name" value="Cyt_P450"/>
</dbReference>
<evidence type="ECO:0000256" key="1">
    <source>
        <dbReference type="ARBA" id="ARBA00010617"/>
    </source>
</evidence>
<name>A0A5B0V470_9GAMM</name>
<dbReference type="GO" id="GO:0010295">
    <property type="term" value="F:(+)-abscisic acid 8'-hydroxylase activity"/>
    <property type="evidence" value="ECO:0007669"/>
    <property type="project" value="TreeGrafter"/>
</dbReference>
<evidence type="ECO:0000313" key="6">
    <source>
        <dbReference type="EMBL" id="KAA1169035.1"/>
    </source>
</evidence>
<dbReference type="Pfam" id="PF00067">
    <property type="entry name" value="p450"/>
    <property type="match status" value="1"/>
</dbReference>
<dbReference type="InterPro" id="IPR036396">
    <property type="entry name" value="Cyt_P450_sf"/>
</dbReference>
<evidence type="ECO:0000256" key="4">
    <source>
        <dbReference type="RuleBase" id="RU000461"/>
    </source>
</evidence>
<dbReference type="Gene3D" id="1.10.630.10">
    <property type="entry name" value="Cytochrome P450"/>
    <property type="match status" value="1"/>
</dbReference>
<keyword evidence="4" id="KW-0349">Heme</keyword>
<evidence type="ECO:0000313" key="7">
    <source>
        <dbReference type="Proteomes" id="UP000323161"/>
    </source>
</evidence>
<dbReference type="Proteomes" id="UP000323161">
    <property type="component" value="Unassembled WGS sequence"/>
</dbReference>
<evidence type="ECO:0000256" key="3">
    <source>
        <dbReference type="ARBA" id="ARBA00023004"/>
    </source>
</evidence>
<feature type="transmembrane region" description="Helical" evidence="5">
    <location>
        <begin position="171"/>
        <end position="190"/>
    </location>
</feature>
<reference evidence="6 7" key="1">
    <citation type="submission" date="2019-08" db="EMBL/GenBank/DDBJ databases">
        <title>Marinobacter ZYF650 sp. nov., a marine bacterium isolated from seawater of the Mariana trench.</title>
        <authorList>
            <person name="Ahmad W."/>
        </authorList>
    </citation>
    <scope>NUCLEOTIDE SEQUENCE [LARGE SCALE GENOMIC DNA]</scope>
    <source>
        <strain evidence="6 7">ZYF650</strain>
    </source>
</reference>
<keyword evidence="4" id="KW-0503">Monooxygenase</keyword>
<dbReference type="SUPFAM" id="SSF48264">
    <property type="entry name" value="Cytochrome P450"/>
    <property type="match status" value="1"/>
</dbReference>
<keyword evidence="3 4" id="KW-0408">Iron</keyword>
<protein>
    <submittedName>
        <fullName evidence="6">Cytochrome P450</fullName>
    </submittedName>
</protein>
<dbReference type="PANTHER" id="PTHR24286:SF376">
    <property type="entry name" value="ABSCISIC ACID 8'-HYDROXYLASE 4"/>
    <property type="match status" value="1"/>
</dbReference>
<dbReference type="PROSITE" id="PS00086">
    <property type="entry name" value="CYTOCHROME_P450"/>
    <property type="match status" value="1"/>
</dbReference>
<accession>A0A5B0V470</accession>
<dbReference type="PANTHER" id="PTHR24286">
    <property type="entry name" value="CYTOCHROME P450 26"/>
    <property type="match status" value="1"/>
</dbReference>
<feature type="non-terminal residue" evidence="6">
    <location>
        <position position="199"/>
    </location>
</feature>
<dbReference type="AlphaFoldDB" id="A0A5B0V470"/>
<dbReference type="GO" id="GO:0020037">
    <property type="term" value="F:heme binding"/>
    <property type="evidence" value="ECO:0007669"/>
    <property type="project" value="InterPro"/>
</dbReference>
<evidence type="ECO:0000256" key="2">
    <source>
        <dbReference type="ARBA" id="ARBA00022723"/>
    </source>
</evidence>
<dbReference type="InterPro" id="IPR017972">
    <property type="entry name" value="Cyt_P450_CS"/>
</dbReference>
<dbReference type="InterPro" id="IPR002397">
    <property type="entry name" value="Cyt_P450_B"/>
</dbReference>
<feature type="non-terminal residue" evidence="6">
    <location>
        <position position="1"/>
    </location>
</feature>